<dbReference type="AlphaFoldDB" id="A0A7C4BD02"/>
<protein>
    <submittedName>
        <fullName evidence="2">Uncharacterized protein</fullName>
    </submittedName>
</protein>
<organism evidence="2">
    <name type="scientific">Ignisphaera aggregans</name>
    <dbReference type="NCBI Taxonomy" id="334771"/>
    <lineage>
        <taxon>Archaea</taxon>
        <taxon>Thermoproteota</taxon>
        <taxon>Thermoprotei</taxon>
        <taxon>Desulfurococcales</taxon>
        <taxon>Desulfurococcaceae</taxon>
        <taxon>Ignisphaera</taxon>
    </lineage>
</organism>
<sequence>MGLKKVLAHIVLVDLAIALLYIFSYTALRLIVSEVFRYLYGEEAASQVSQLWVKSKWLICLASCTIPSFLYGISSKSAARGAAVSFVSVMLLPAPYLRSGLQSYIQVLVRWLPRIITATVAGAVGGFMSAPPRPGPRLPKVPPSSAPSPLVKALDMESGDVETIQPLQWAYKGASGAIVLDYGKWLEWVKSSNRFIVPQPLIDCDEGECYEYWKKYPCDKFVTQVNYTIMEMNERQFYMKIRRSSDGALFEFRDPVWYYLLLNTKQGMTLCDILNLYDDIVKKLGLLKLTQSSEDQYVRNEHAILSTEAKLMHIVKQR</sequence>
<gene>
    <name evidence="2" type="ORF">ENV14_08270</name>
</gene>
<keyword evidence="1" id="KW-1133">Transmembrane helix</keyword>
<keyword evidence="1" id="KW-0812">Transmembrane</keyword>
<evidence type="ECO:0000313" key="2">
    <source>
        <dbReference type="EMBL" id="HGI88361.1"/>
    </source>
</evidence>
<reference evidence="2" key="1">
    <citation type="journal article" date="2020" name="mSystems">
        <title>Genome- and Community-Level Interaction Insights into Carbon Utilization and Element Cycling Functions of Hydrothermarchaeota in Hydrothermal Sediment.</title>
        <authorList>
            <person name="Zhou Z."/>
            <person name="Liu Y."/>
            <person name="Xu W."/>
            <person name="Pan J."/>
            <person name="Luo Z.H."/>
            <person name="Li M."/>
        </authorList>
    </citation>
    <scope>NUCLEOTIDE SEQUENCE [LARGE SCALE GENOMIC DNA]</scope>
    <source>
        <strain evidence="2">SpSt-732</strain>
    </source>
</reference>
<proteinExistence type="predicted"/>
<dbReference type="EMBL" id="DTFF01000067">
    <property type="protein sequence ID" value="HGI88361.1"/>
    <property type="molecule type" value="Genomic_DNA"/>
</dbReference>
<name>A0A7C4BD02_9CREN</name>
<feature type="transmembrane region" description="Helical" evidence="1">
    <location>
        <begin position="6"/>
        <end position="28"/>
    </location>
</feature>
<accession>A0A7C4BD02</accession>
<comment type="caution">
    <text evidence="2">The sequence shown here is derived from an EMBL/GenBank/DDBJ whole genome shotgun (WGS) entry which is preliminary data.</text>
</comment>
<evidence type="ECO:0000256" key="1">
    <source>
        <dbReference type="SAM" id="Phobius"/>
    </source>
</evidence>
<keyword evidence="1" id="KW-0472">Membrane</keyword>